<feature type="signal peptide" evidence="10">
    <location>
        <begin position="1"/>
        <end position="20"/>
    </location>
</feature>
<evidence type="ECO:0000313" key="12">
    <source>
        <dbReference type="Proteomes" id="UP000501991"/>
    </source>
</evidence>
<dbReference type="KEGG" id="azq:G3580_04855"/>
<accession>A0A6C1B7I0</accession>
<dbReference type="Proteomes" id="UP000501991">
    <property type="component" value="Chromosome"/>
</dbReference>
<comment type="similarity">
    <text evidence="8">Belongs to the FtsL family.</text>
</comment>
<reference evidence="11 12" key="1">
    <citation type="submission" date="2020-02" db="EMBL/GenBank/DDBJ databases">
        <title>Nitrogenibacter mangrovi gen. nov., sp. nov. isolated from mangrove sediment, a denitrifying betaproteobacterium.</title>
        <authorList>
            <person name="Liao H."/>
            <person name="Tian Y."/>
        </authorList>
    </citation>
    <scope>NUCLEOTIDE SEQUENCE [LARGE SCALE GENOMIC DNA]</scope>
    <source>
        <strain evidence="11 12">M9-3-2</strain>
    </source>
</reference>
<dbReference type="Pfam" id="PF04999">
    <property type="entry name" value="FtsL"/>
    <property type="match status" value="1"/>
</dbReference>
<dbReference type="InterPro" id="IPR011922">
    <property type="entry name" value="Cell_div_FtsL"/>
</dbReference>
<evidence type="ECO:0000256" key="6">
    <source>
        <dbReference type="ARBA" id="ARBA00023136"/>
    </source>
</evidence>
<dbReference type="GO" id="GO:0043093">
    <property type="term" value="P:FtsZ-dependent cytokinesis"/>
    <property type="evidence" value="ECO:0007669"/>
    <property type="project" value="UniProtKB-UniRule"/>
</dbReference>
<keyword evidence="6 8" id="KW-0472">Membrane</keyword>
<dbReference type="NCBIfam" id="TIGR02209">
    <property type="entry name" value="ftsL_broad"/>
    <property type="match status" value="1"/>
</dbReference>
<keyword evidence="2 8" id="KW-1003">Cell membrane</keyword>
<keyword evidence="5 8" id="KW-1133">Transmembrane helix</keyword>
<dbReference type="GO" id="GO:0005886">
    <property type="term" value="C:plasma membrane"/>
    <property type="evidence" value="ECO:0007669"/>
    <property type="project" value="UniProtKB-SubCell"/>
</dbReference>
<organism evidence="11 12">
    <name type="scientific">Nitrogeniibacter mangrovi</name>
    <dbReference type="NCBI Taxonomy" id="2016596"/>
    <lineage>
        <taxon>Bacteria</taxon>
        <taxon>Pseudomonadati</taxon>
        <taxon>Pseudomonadota</taxon>
        <taxon>Betaproteobacteria</taxon>
        <taxon>Rhodocyclales</taxon>
        <taxon>Zoogloeaceae</taxon>
        <taxon>Nitrogeniibacter</taxon>
    </lineage>
</organism>
<keyword evidence="3 8" id="KW-0132">Cell division</keyword>
<proteinExistence type="inferred from homology"/>
<name>A0A6C1B7I0_9RHOO</name>
<evidence type="ECO:0000256" key="4">
    <source>
        <dbReference type="ARBA" id="ARBA00022692"/>
    </source>
</evidence>
<comment type="subunit">
    <text evidence="8">Part of a complex composed of FtsB, FtsL and FtsQ.</text>
</comment>
<dbReference type="PANTHER" id="PTHR37479:SF1">
    <property type="entry name" value="CELL DIVISION PROTEIN FTSL"/>
    <property type="match status" value="1"/>
</dbReference>
<evidence type="ECO:0000256" key="10">
    <source>
        <dbReference type="SAM" id="SignalP"/>
    </source>
</evidence>
<dbReference type="AlphaFoldDB" id="A0A6C1B7I0"/>
<keyword evidence="12" id="KW-1185">Reference proteome</keyword>
<comment type="function">
    <text evidence="8">Essential cell division protein. May link together the upstream cell division proteins, which are predominantly cytoplasmic, with the downstream cell division proteins, which are predominantly periplasmic.</text>
</comment>
<protein>
    <recommendedName>
        <fullName evidence="8 9">Cell division protein FtsL</fullName>
    </recommendedName>
</protein>
<evidence type="ECO:0000256" key="3">
    <source>
        <dbReference type="ARBA" id="ARBA00022618"/>
    </source>
</evidence>
<dbReference type="HAMAP" id="MF_00910">
    <property type="entry name" value="FtsL"/>
    <property type="match status" value="1"/>
</dbReference>
<evidence type="ECO:0000256" key="5">
    <source>
        <dbReference type="ARBA" id="ARBA00022989"/>
    </source>
</evidence>
<keyword evidence="4 8" id="KW-0812">Transmembrane</keyword>
<gene>
    <name evidence="8 11" type="primary">ftsL</name>
    <name evidence="11" type="ORF">G3580_04855</name>
</gene>
<evidence type="ECO:0000256" key="7">
    <source>
        <dbReference type="ARBA" id="ARBA00023306"/>
    </source>
</evidence>
<evidence type="ECO:0000256" key="2">
    <source>
        <dbReference type="ARBA" id="ARBA00022475"/>
    </source>
</evidence>
<keyword evidence="7 8" id="KW-0131">Cell cycle</keyword>
<keyword evidence="8" id="KW-0997">Cell inner membrane</keyword>
<evidence type="ECO:0000256" key="8">
    <source>
        <dbReference type="HAMAP-Rule" id="MF_00910"/>
    </source>
</evidence>
<evidence type="ECO:0000256" key="1">
    <source>
        <dbReference type="ARBA" id="ARBA00004401"/>
    </source>
</evidence>
<sequence>MRVDALLATLALLSALGVVAAQHQSRKLHTALERETSQMHQLEVEWGQLQLEQSTWAAHVRIEKIARQRLHMQAPSIDQIVVVEGGS</sequence>
<feature type="chain" id="PRO_5025343745" description="Cell division protein FtsL" evidence="10">
    <location>
        <begin position="21"/>
        <end position="87"/>
    </location>
</feature>
<evidence type="ECO:0000256" key="9">
    <source>
        <dbReference type="NCBIfam" id="TIGR02209"/>
    </source>
</evidence>
<evidence type="ECO:0000313" key="11">
    <source>
        <dbReference type="EMBL" id="QID19722.1"/>
    </source>
</evidence>
<dbReference type="EMBL" id="CP048836">
    <property type="protein sequence ID" value="QID19722.1"/>
    <property type="molecule type" value="Genomic_DNA"/>
</dbReference>
<comment type="subcellular location">
    <subcellularLocation>
        <location evidence="8">Cell inner membrane</location>
        <topology evidence="8">Single-pass type II membrane protein</topology>
    </subcellularLocation>
    <subcellularLocation>
        <location evidence="1">Cell membrane</location>
        <topology evidence="1">Single-pass type II membrane protein</topology>
    </subcellularLocation>
    <text evidence="8">Localizes to the division septum where it forms a ring structure.</text>
</comment>
<dbReference type="GO" id="GO:0032153">
    <property type="term" value="C:cell division site"/>
    <property type="evidence" value="ECO:0007669"/>
    <property type="project" value="UniProtKB-UniRule"/>
</dbReference>
<keyword evidence="10" id="KW-0732">Signal</keyword>
<dbReference type="RefSeq" id="WP_173768606.1">
    <property type="nucleotide sequence ID" value="NZ_CP048836.1"/>
</dbReference>
<dbReference type="PANTHER" id="PTHR37479">
    <property type="entry name" value="CELL DIVISION PROTEIN FTSL"/>
    <property type="match status" value="1"/>
</dbReference>